<proteinExistence type="predicted"/>
<reference evidence="2" key="1">
    <citation type="submission" date="2021-07" db="EMBL/GenBank/DDBJ databases">
        <authorList>
            <person name="Catto M.A."/>
            <person name="Jacobson A."/>
            <person name="Kennedy G."/>
            <person name="Labadie P."/>
            <person name="Hunt B.G."/>
            <person name="Srinivasan R."/>
        </authorList>
    </citation>
    <scope>NUCLEOTIDE SEQUENCE</scope>
    <source>
        <strain evidence="2">PL_HMW_Pooled</strain>
        <tissue evidence="2">Head</tissue>
    </source>
</reference>
<sequence length="166" mass="19355">METLRSDDHFETLWNEMTEAQEKFELVPPSLPRNRRPPAHTEFNPSRVSQPHQFASPKNKLRKEYFEMFDLAVNEIRERFVQADFERLMRIERASFTNPNEWPNTDPDVENLLAKYGFDVQKLKNNLASLNDIDPGCTALNEVAVVVGSTVSRERIHILSWPHCLC</sequence>
<evidence type="ECO:0000313" key="2">
    <source>
        <dbReference type="EMBL" id="KAK3928263.1"/>
    </source>
</evidence>
<evidence type="ECO:0000313" key="3">
    <source>
        <dbReference type="Proteomes" id="UP001219518"/>
    </source>
</evidence>
<dbReference type="Proteomes" id="UP001219518">
    <property type="component" value="Unassembled WGS sequence"/>
</dbReference>
<organism evidence="2 3">
    <name type="scientific">Frankliniella fusca</name>
    <dbReference type="NCBI Taxonomy" id="407009"/>
    <lineage>
        <taxon>Eukaryota</taxon>
        <taxon>Metazoa</taxon>
        <taxon>Ecdysozoa</taxon>
        <taxon>Arthropoda</taxon>
        <taxon>Hexapoda</taxon>
        <taxon>Insecta</taxon>
        <taxon>Pterygota</taxon>
        <taxon>Neoptera</taxon>
        <taxon>Paraneoptera</taxon>
        <taxon>Thysanoptera</taxon>
        <taxon>Terebrantia</taxon>
        <taxon>Thripoidea</taxon>
        <taxon>Thripidae</taxon>
        <taxon>Frankliniella</taxon>
    </lineage>
</organism>
<gene>
    <name evidence="2" type="ORF">KUF71_000533</name>
</gene>
<comment type="caution">
    <text evidence="2">The sequence shown here is derived from an EMBL/GenBank/DDBJ whole genome shotgun (WGS) entry which is preliminary data.</text>
</comment>
<protein>
    <submittedName>
        <fullName evidence="2">2-oxoglutarate-dependent dioxygenase ANS</fullName>
    </submittedName>
</protein>
<dbReference type="AlphaFoldDB" id="A0AAE1LQF7"/>
<name>A0AAE1LQF7_9NEOP</name>
<dbReference type="EMBL" id="JAHWGI010001324">
    <property type="protein sequence ID" value="KAK3928263.1"/>
    <property type="molecule type" value="Genomic_DNA"/>
</dbReference>
<feature type="compositionally biased region" description="Polar residues" evidence="1">
    <location>
        <begin position="43"/>
        <end position="53"/>
    </location>
</feature>
<accession>A0AAE1LQF7</accession>
<evidence type="ECO:0000256" key="1">
    <source>
        <dbReference type="SAM" id="MobiDB-lite"/>
    </source>
</evidence>
<keyword evidence="3" id="KW-1185">Reference proteome</keyword>
<feature type="region of interest" description="Disordered" evidence="1">
    <location>
        <begin position="28"/>
        <end position="54"/>
    </location>
</feature>
<reference evidence="2" key="2">
    <citation type="journal article" date="2023" name="BMC Genomics">
        <title>Pest status, molecular evolution, and epigenetic factors derived from the genome assembly of Frankliniella fusca, a thysanopteran phytovirus vector.</title>
        <authorList>
            <person name="Catto M.A."/>
            <person name="Labadie P.E."/>
            <person name="Jacobson A.L."/>
            <person name="Kennedy G.G."/>
            <person name="Srinivasan R."/>
            <person name="Hunt B.G."/>
        </authorList>
    </citation>
    <scope>NUCLEOTIDE SEQUENCE</scope>
    <source>
        <strain evidence="2">PL_HMW_Pooled</strain>
    </source>
</reference>
<keyword evidence="2" id="KW-0223">Dioxygenase</keyword>
<keyword evidence="2" id="KW-0560">Oxidoreductase</keyword>
<dbReference type="GO" id="GO:0051213">
    <property type="term" value="F:dioxygenase activity"/>
    <property type="evidence" value="ECO:0007669"/>
    <property type="project" value="UniProtKB-KW"/>
</dbReference>